<sequence>MLTLRCCASLAKTEEQALCQPENIFITLIFNQLFFTLSIIVPFFASAHSTKLQVIAIRNCNK</sequence>
<evidence type="ECO:0000256" key="1">
    <source>
        <dbReference type="SAM" id="Phobius"/>
    </source>
</evidence>
<keyword evidence="1" id="KW-0472">Membrane</keyword>
<reference evidence="2 3" key="1">
    <citation type="submission" date="2018-09" db="EMBL/GenBank/DDBJ databases">
        <title>Phylogenetic diversity of Pectobacterium and Dickeya strains causing blackleg disease of potato in Morocco.</title>
        <authorList>
            <person name="Oulghazi S."/>
            <person name="Moumni M."/>
            <person name="Faure D."/>
        </authorList>
    </citation>
    <scope>NUCLEOTIDE SEQUENCE [LARGE SCALE GENOMIC DNA]</scope>
    <source>
        <strain evidence="2 3">S1.15.11.2D</strain>
    </source>
</reference>
<accession>A0A419AUJ7</accession>
<proteinExistence type="predicted"/>
<comment type="caution">
    <text evidence="2">The sequence shown here is derived from an EMBL/GenBank/DDBJ whole genome shotgun (WGS) entry which is preliminary data.</text>
</comment>
<evidence type="ECO:0000313" key="2">
    <source>
        <dbReference type="EMBL" id="RJL50313.1"/>
    </source>
</evidence>
<evidence type="ECO:0000313" key="3">
    <source>
        <dbReference type="Proteomes" id="UP000283655"/>
    </source>
</evidence>
<keyword evidence="1" id="KW-1133">Transmembrane helix</keyword>
<protein>
    <submittedName>
        <fullName evidence="2">Uncharacterized protein</fullName>
    </submittedName>
</protein>
<keyword evidence="1" id="KW-0812">Transmembrane</keyword>
<gene>
    <name evidence="2" type="ORF">D5071_13920</name>
</gene>
<name>A0A419AUJ7_PECCA</name>
<dbReference type="Proteomes" id="UP000283655">
    <property type="component" value="Unassembled WGS sequence"/>
</dbReference>
<feature type="transmembrane region" description="Helical" evidence="1">
    <location>
        <begin position="24"/>
        <end position="45"/>
    </location>
</feature>
<dbReference type="AlphaFoldDB" id="A0A419AUJ7"/>
<dbReference type="EMBL" id="QZDH01000032">
    <property type="protein sequence ID" value="RJL50313.1"/>
    <property type="molecule type" value="Genomic_DNA"/>
</dbReference>
<organism evidence="2 3">
    <name type="scientific">Pectobacterium carotovorum</name>
    <name type="common">Erwinia carotovora</name>
    <dbReference type="NCBI Taxonomy" id="554"/>
    <lineage>
        <taxon>Bacteria</taxon>
        <taxon>Pseudomonadati</taxon>
        <taxon>Pseudomonadota</taxon>
        <taxon>Gammaproteobacteria</taxon>
        <taxon>Enterobacterales</taxon>
        <taxon>Pectobacteriaceae</taxon>
        <taxon>Pectobacterium</taxon>
    </lineage>
</organism>